<accession>A0AAE3DHD9</accession>
<reference evidence="2" key="1">
    <citation type="submission" date="2021-10" db="EMBL/GenBank/DDBJ databases">
        <title>Anaerobic single-cell dispensing facilitates the cultivation of human gut bacteria.</title>
        <authorList>
            <person name="Afrizal A."/>
        </authorList>
    </citation>
    <scope>NUCLEOTIDE SEQUENCE</scope>
    <source>
        <strain evidence="2">CLA-AA-H274</strain>
    </source>
</reference>
<dbReference type="AlphaFoldDB" id="A0AAE3DHD9"/>
<sequence>MDKHFSFSSLSFSFRSSLSERQSDRVLFFCGVFLAVCEIYKQIFLYVAIYHEHYNWWFFPFQLCSLPMYLCLIFPFLKNRTLKTSIATFMQDFNLLGGIAALAVPDGFRGIHWTLTLHGYVWHILLILIGIWIFLNGKSDLSRRGFLRTLPLFALSCLIATLINIFAPGHGEADMFYISPYYPTTQIVFHDLALKFGIEPANLLYLLTICIGSGVIHRLFCSLSVRFFAILRRISK</sequence>
<evidence type="ECO:0000313" key="2">
    <source>
        <dbReference type="EMBL" id="MCC2163755.1"/>
    </source>
</evidence>
<keyword evidence="1" id="KW-0472">Membrane</keyword>
<keyword evidence="3" id="KW-1185">Reference proteome</keyword>
<feature type="transmembrane region" description="Helical" evidence="1">
    <location>
        <begin position="56"/>
        <end position="77"/>
    </location>
</feature>
<evidence type="ECO:0000256" key="1">
    <source>
        <dbReference type="SAM" id="Phobius"/>
    </source>
</evidence>
<protein>
    <submittedName>
        <fullName evidence="2">YwaF family protein</fullName>
    </submittedName>
</protein>
<organism evidence="2 3">
    <name type="scientific">Brotaphodocola catenula</name>
    <dbReference type="NCBI Taxonomy" id="2885361"/>
    <lineage>
        <taxon>Bacteria</taxon>
        <taxon>Bacillati</taxon>
        <taxon>Bacillota</taxon>
        <taxon>Clostridia</taxon>
        <taxon>Lachnospirales</taxon>
        <taxon>Lachnospiraceae</taxon>
        <taxon>Brotaphodocola</taxon>
    </lineage>
</organism>
<feature type="transmembrane region" description="Helical" evidence="1">
    <location>
        <begin position="26"/>
        <end position="50"/>
    </location>
</feature>
<dbReference type="Pfam" id="PF14808">
    <property type="entry name" value="TMEM164"/>
    <property type="match status" value="1"/>
</dbReference>
<dbReference type="Proteomes" id="UP001198962">
    <property type="component" value="Unassembled WGS sequence"/>
</dbReference>
<feature type="transmembrane region" description="Helical" evidence="1">
    <location>
        <begin position="149"/>
        <end position="167"/>
    </location>
</feature>
<comment type="caution">
    <text evidence="2">The sequence shown here is derived from an EMBL/GenBank/DDBJ whole genome shotgun (WGS) entry which is preliminary data.</text>
</comment>
<keyword evidence="1" id="KW-0812">Transmembrane</keyword>
<dbReference type="EMBL" id="JAJEPU010000004">
    <property type="protein sequence ID" value="MCC2163755.1"/>
    <property type="molecule type" value="Genomic_DNA"/>
</dbReference>
<proteinExistence type="predicted"/>
<evidence type="ECO:0000313" key="3">
    <source>
        <dbReference type="Proteomes" id="UP001198962"/>
    </source>
</evidence>
<keyword evidence="1" id="KW-1133">Transmembrane helix</keyword>
<feature type="transmembrane region" description="Helical" evidence="1">
    <location>
        <begin position="89"/>
        <end position="108"/>
    </location>
</feature>
<feature type="transmembrane region" description="Helical" evidence="1">
    <location>
        <begin position="120"/>
        <end position="137"/>
    </location>
</feature>
<feature type="transmembrane region" description="Helical" evidence="1">
    <location>
        <begin position="203"/>
        <end position="229"/>
    </location>
</feature>
<gene>
    <name evidence="2" type="ORF">LKD32_02470</name>
</gene>
<name>A0AAE3DHD9_9FIRM</name>